<evidence type="ECO:0000256" key="3">
    <source>
        <dbReference type="ARBA" id="ARBA00023295"/>
    </source>
</evidence>
<dbReference type="PANTHER" id="PTHR10353">
    <property type="entry name" value="GLYCOSYL HYDROLASE"/>
    <property type="match status" value="1"/>
</dbReference>
<evidence type="ECO:0000256" key="4">
    <source>
        <dbReference type="RuleBase" id="RU003690"/>
    </source>
</evidence>
<evidence type="ECO:0000256" key="1">
    <source>
        <dbReference type="ARBA" id="ARBA00010838"/>
    </source>
</evidence>
<dbReference type="EMBL" id="JABFTP020000124">
    <property type="protein sequence ID" value="KAL3278781.1"/>
    <property type="molecule type" value="Genomic_DNA"/>
</dbReference>
<organism evidence="5 6">
    <name type="scientific">Cryptolaemus montrouzieri</name>
    <dbReference type="NCBI Taxonomy" id="559131"/>
    <lineage>
        <taxon>Eukaryota</taxon>
        <taxon>Metazoa</taxon>
        <taxon>Ecdysozoa</taxon>
        <taxon>Arthropoda</taxon>
        <taxon>Hexapoda</taxon>
        <taxon>Insecta</taxon>
        <taxon>Pterygota</taxon>
        <taxon>Neoptera</taxon>
        <taxon>Endopterygota</taxon>
        <taxon>Coleoptera</taxon>
        <taxon>Polyphaga</taxon>
        <taxon>Cucujiformia</taxon>
        <taxon>Coccinelloidea</taxon>
        <taxon>Coccinellidae</taxon>
        <taxon>Scymninae</taxon>
        <taxon>Scymnini</taxon>
        <taxon>Cryptolaemus</taxon>
    </lineage>
</organism>
<dbReference type="GO" id="GO:0016798">
    <property type="term" value="F:hydrolase activity, acting on glycosyl bonds"/>
    <property type="evidence" value="ECO:0007669"/>
    <property type="project" value="UniProtKB-KW"/>
</dbReference>
<evidence type="ECO:0000313" key="5">
    <source>
        <dbReference type="EMBL" id="KAL3278781.1"/>
    </source>
</evidence>
<dbReference type="AlphaFoldDB" id="A0ABD2NJB4"/>
<dbReference type="InterPro" id="IPR017853">
    <property type="entry name" value="GH"/>
</dbReference>
<dbReference type="PROSITE" id="PS00653">
    <property type="entry name" value="GLYCOSYL_HYDROL_F1_2"/>
    <property type="match status" value="1"/>
</dbReference>
<dbReference type="InterPro" id="IPR001360">
    <property type="entry name" value="Glyco_hydro_1"/>
</dbReference>
<protein>
    <recommendedName>
        <fullName evidence="7">Beta-glucosidase</fullName>
    </recommendedName>
</protein>
<dbReference type="SUPFAM" id="SSF51445">
    <property type="entry name" value="(Trans)glycosidases"/>
    <property type="match status" value="1"/>
</dbReference>
<evidence type="ECO:0008006" key="7">
    <source>
        <dbReference type="Google" id="ProtNLM"/>
    </source>
</evidence>
<sequence>MNNFNIFFIQCIMYTVHGKSQNQFPDYFKFGVGTSAYQAEGAWNVSGKGESIWDRFTHEHPEIIMDHSNGDVASDSYHLWKTDVENLKELGVDFYRLSLSWTRILPTGLTYRVNSDGVEYYNNLIDRYFKMILD</sequence>
<dbReference type="InterPro" id="IPR033132">
    <property type="entry name" value="GH_1_N_CS"/>
</dbReference>
<comment type="caution">
    <text evidence="5">The sequence shown here is derived from an EMBL/GenBank/DDBJ whole genome shotgun (WGS) entry which is preliminary data.</text>
</comment>
<dbReference type="Gene3D" id="3.20.20.80">
    <property type="entry name" value="Glycosidases"/>
    <property type="match status" value="1"/>
</dbReference>
<keyword evidence="6" id="KW-1185">Reference proteome</keyword>
<dbReference type="Pfam" id="PF00232">
    <property type="entry name" value="Glyco_hydro_1"/>
    <property type="match status" value="1"/>
</dbReference>
<evidence type="ECO:0000313" key="6">
    <source>
        <dbReference type="Proteomes" id="UP001516400"/>
    </source>
</evidence>
<reference evidence="5 6" key="1">
    <citation type="journal article" date="2021" name="BMC Biol.">
        <title>Horizontally acquired antibacterial genes associated with adaptive radiation of ladybird beetles.</title>
        <authorList>
            <person name="Li H.S."/>
            <person name="Tang X.F."/>
            <person name="Huang Y.H."/>
            <person name="Xu Z.Y."/>
            <person name="Chen M.L."/>
            <person name="Du X.Y."/>
            <person name="Qiu B.Y."/>
            <person name="Chen P.T."/>
            <person name="Zhang W."/>
            <person name="Slipinski A."/>
            <person name="Escalona H.E."/>
            <person name="Waterhouse R.M."/>
            <person name="Zwick A."/>
            <person name="Pang H."/>
        </authorList>
    </citation>
    <scope>NUCLEOTIDE SEQUENCE [LARGE SCALE GENOMIC DNA]</scope>
    <source>
        <strain evidence="5">SYSU2018</strain>
    </source>
</reference>
<evidence type="ECO:0000256" key="2">
    <source>
        <dbReference type="ARBA" id="ARBA00022801"/>
    </source>
</evidence>
<dbReference type="Proteomes" id="UP001516400">
    <property type="component" value="Unassembled WGS sequence"/>
</dbReference>
<name>A0ABD2NJB4_9CUCU</name>
<comment type="similarity">
    <text evidence="1 4">Belongs to the glycosyl hydrolase 1 family.</text>
</comment>
<proteinExistence type="inferred from homology"/>
<gene>
    <name evidence="5" type="ORF">HHI36_016306</name>
</gene>
<keyword evidence="2" id="KW-0378">Hydrolase</keyword>
<keyword evidence="3" id="KW-0326">Glycosidase</keyword>
<dbReference type="PANTHER" id="PTHR10353:SF36">
    <property type="entry name" value="LP05116P"/>
    <property type="match status" value="1"/>
</dbReference>
<accession>A0ABD2NJB4</accession>